<reference evidence="4" key="1">
    <citation type="submission" date="2020-08" db="EMBL/GenBank/DDBJ databases">
        <title>Genome public.</title>
        <authorList>
            <person name="Liu C."/>
            <person name="Sun Q."/>
        </authorList>
    </citation>
    <scope>NUCLEOTIDE SEQUENCE</scope>
    <source>
        <strain evidence="4">BX7</strain>
    </source>
</reference>
<sequence length="182" mass="20094">MELTEKTLSTERLYEGKIINLRRDRVELPGGRTSAREVVEHPGGVAVLALDDRRRVALVRQYRYPFGEVLTEIPAGKLDHGGEDTLACGRRELQEETGLTAGQWRSLGEIYSSPGFANERIALYLATGLHEGEARPDEGEFLEAEWRPLDELVDAALAGELVDAKTVAAVLKVKLLGERGEI</sequence>
<dbReference type="InterPro" id="IPR015797">
    <property type="entry name" value="NUDIX_hydrolase-like_dom_sf"/>
</dbReference>
<keyword evidence="2 4" id="KW-0378">Hydrolase</keyword>
<gene>
    <name evidence="4" type="ORF">H8695_07560</name>
</gene>
<dbReference type="GO" id="GO:0006753">
    <property type="term" value="P:nucleoside phosphate metabolic process"/>
    <property type="evidence" value="ECO:0007669"/>
    <property type="project" value="TreeGrafter"/>
</dbReference>
<dbReference type="Pfam" id="PF00293">
    <property type="entry name" value="NUDIX"/>
    <property type="match status" value="1"/>
</dbReference>
<dbReference type="PANTHER" id="PTHR11839">
    <property type="entry name" value="UDP/ADP-SUGAR PYROPHOSPHATASE"/>
    <property type="match status" value="1"/>
</dbReference>
<dbReference type="PROSITE" id="PS51462">
    <property type="entry name" value="NUDIX"/>
    <property type="match status" value="1"/>
</dbReference>
<dbReference type="SUPFAM" id="SSF55811">
    <property type="entry name" value="Nudix"/>
    <property type="match status" value="1"/>
</dbReference>
<feature type="domain" description="Nudix hydrolase" evidence="3">
    <location>
        <begin position="40"/>
        <end position="169"/>
    </location>
</feature>
<dbReference type="RefSeq" id="WP_249300381.1">
    <property type="nucleotide sequence ID" value="NZ_JACRSP010000003.1"/>
</dbReference>
<evidence type="ECO:0000313" key="5">
    <source>
        <dbReference type="Proteomes" id="UP000620366"/>
    </source>
</evidence>
<accession>A0A926HUQ2</accession>
<dbReference type="AlphaFoldDB" id="A0A926HUQ2"/>
<proteinExistence type="predicted"/>
<name>A0A926HUQ2_9FIRM</name>
<comment type="caution">
    <text evidence="4">The sequence shown here is derived from an EMBL/GenBank/DDBJ whole genome shotgun (WGS) entry which is preliminary data.</text>
</comment>
<dbReference type="EMBL" id="JACRSP010000003">
    <property type="protein sequence ID" value="MBC8536538.1"/>
    <property type="molecule type" value="Genomic_DNA"/>
</dbReference>
<keyword evidence="5" id="KW-1185">Reference proteome</keyword>
<dbReference type="GO" id="GO:0019693">
    <property type="term" value="P:ribose phosphate metabolic process"/>
    <property type="evidence" value="ECO:0007669"/>
    <property type="project" value="TreeGrafter"/>
</dbReference>
<evidence type="ECO:0000259" key="3">
    <source>
        <dbReference type="PROSITE" id="PS51462"/>
    </source>
</evidence>
<evidence type="ECO:0000313" key="4">
    <source>
        <dbReference type="EMBL" id="MBC8536538.1"/>
    </source>
</evidence>
<dbReference type="Proteomes" id="UP000620366">
    <property type="component" value="Unassembled WGS sequence"/>
</dbReference>
<dbReference type="InterPro" id="IPR000086">
    <property type="entry name" value="NUDIX_hydrolase_dom"/>
</dbReference>
<dbReference type="GO" id="GO:0016787">
    <property type="term" value="F:hydrolase activity"/>
    <property type="evidence" value="ECO:0007669"/>
    <property type="project" value="UniProtKB-KW"/>
</dbReference>
<organism evidence="4 5">
    <name type="scientific">Feifania hominis</name>
    <dbReference type="NCBI Taxonomy" id="2763660"/>
    <lineage>
        <taxon>Bacteria</taxon>
        <taxon>Bacillati</taxon>
        <taxon>Bacillota</taxon>
        <taxon>Clostridia</taxon>
        <taxon>Eubacteriales</taxon>
        <taxon>Feifaniaceae</taxon>
        <taxon>Feifania</taxon>
    </lineage>
</organism>
<dbReference type="GO" id="GO:0005829">
    <property type="term" value="C:cytosol"/>
    <property type="evidence" value="ECO:0007669"/>
    <property type="project" value="TreeGrafter"/>
</dbReference>
<dbReference type="Gene3D" id="3.90.79.10">
    <property type="entry name" value="Nucleoside Triphosphate Pyrophosphohydrolase"/>
    <property type="match status" value="1"/>
</dbReference>
<comment type="cofactor">
    <cofactor evidence="1">
        <name>Mg(2+)</name>
        <dbReference type="ChEBI" id="CHEBI:18420"/>
    </cofactor>
</comment>
<dbReference type="FunFam" id="3.90.79.10:FF:000024">
    <property type="entry name" value="ADP-ribose pyrophosphatase"/>
    <property type="match status" value="1"/>
</dbReference>
<protein>
    <submittedName>
        <fullName evidence="4">NUDIX hydrolase</fullName>
    </submittedName>
</protein>
<evidence type="ECO:0000256" key="1">
    <source>
        <dbReference type="ARBA" id="ARBA00001946"/>
    </source>
</evidence>
<evidence type="ECO:0000256" key="2">
    <source>
        <dbReference type="ARBA" id="ARBA00022801"/>
    </source>
</evidence>
<dbReference type="PANTHER" id="PTHR11839:SF18">
    <property type="entry name" value="NUDIX HYDROLASE DOMAIN-CONTAINING PROTEIN"/>
    <property type="match status" value="1"/>
</dbReference>